<dbReference type="OMA" id="KDRTEID"/>
<dbReference type="EMBL" id="CP003008">
    <property type="protein sequence ID" value="AEO61986.1"/>
    <property type="molecule type" value="Genomic_DNA"/>
</dbReference>
<dbReference type="HOGENOM" id="CLU_093582_0_0_1"/>
<dbReference type="eggNOG" id="ENOG502T0H0">
    <property type="taxonomic scope" value="Eukaryota"/>
</dbReference>
<sequence>MSIAPLRLISVGGSLAVRVCLNREASFDIDCMLDPHLAAAADYLAEFEAAVSQVAQRGGYADDWLNREVELFVAKNRRMALFLGSVQQGITIYEGRNLIIYAGRLDWALERKLRRVAHARGRRGNKDVDLSDAAALVRLMRRPGNKPPLSFQYVRGLNLNGFDVPPTDDAIREVADYYARTYGEVGIADMTWDADAAKWKYRGLDGAWVWVDEGAFSGVRGWMDMIKGKGGPVNGA</sequence>
<dbReference type="RefSeq" id="XP_003667231.1">
    <property type="nucleotide sequence ID" value="XM_003667183.1"/>
</dbReference>
<dbReference type="InParanoid" id="G2QNB3"/>
<dbReference type="KEGG" id="mtm:MYCTH_2312844"/>
<dbReference type="GeneID" id="11509782"/>
<dbReference type="Proteomes" id="UP000007322">
    <property type="component" value="Chromosome 7"/>
</dbReference>
<keyword evidence="2" id="KW-1185">Reference proteome</keyword>
<evidence type="ECO:0000313" key="1">
    <source>
        <dbReference type="EMBL" id="AEO61986.1"/>
    </source>
</evidence>
<name>G2QNB3_THET4</name>
<dbReference type="OrthoDB" id="3348320at2759"/>
<dbReference type="AlphaFoldDB" id="G2QNB3"/>
<protein>
    <submittedName>
        <fullName evidence="1">Uncharacterized protein</fullName>
    </submittedName>
</protein>
<accession>G2QNB3</accession>
<evidence type="ECO:0000313" key="2">
    <source>
        <dbReference type="Proteomes" id="UP000007322"/>
    </source>
</evidence>
<dbReference type="VEuPathDB" id="FungiDB:MYCTH_2312844"/>
<proteinExistence type="predicted"/>
<gene>
    <name evidence="1" type="ORF">MYCTH_2312844</name>
</gene>
<reference evidence="1 2" key="1">
    <citation type="journal article" date="2011" name="Nat. Biotechnol.">
        <title>Comparative genomic analysis of the thermophilic biomass-degrading fungi Myceliophthora thermophila and Thielavia terrestris.</title>
        <authorList>
            <person name="Berka R.M."/>
            <person name="Grigoriev I.V."/>
            <person name="Otillar R."/>
            <person name="Salamov A."/>
            <person name="Grimwood J."/>
            <person name="Reid I."/>
            <person name="Ishmael N."/>
            <person name="John T."/>
            <person name="Darmond C."/>
            <person name="Moisan M.-C."/>
            <person name="Henrissat B."/>
            <person name="Coutinho P.M."/>
            <person name="Lombard V."/>
            <person name="Natvig D.O."/>
            <person name="Lindquist E."/>
            <person name="Schmutz J."/>
            <person name="Lucas S."/>
            <person name="Harris P."/>
            <person name="Powlowski J."/>
            <person name="Bellemare A."/>
            <person name="Taylor D."/>
            <person name="Butler G."/>
            <person name="de Vries R.P."/>
            <person name="Allijn I.E."/>
            <person name="van den Brink J."/>
            <person name="Ushinsky S."/>
            <person name="Storms R."/>
            <person name="Powell A.J."/>
            <person name="Paulsen I.T."/>
            <person name="Elbourne L.D.H."/>
            <person name="Baker S.E."/>
            <person name="Magnuson J."/>
            <person name="LaBoissiere S."/>
            <person name="Clutterbuck A.J."/>
            <person name="Martinez D."/>
            <person name="Wogulis M."/>
            <person name="de Leon A.L."/>
            <person name="Rey M.W."/>
            <person name="Tsang A."/>
        </authorList>
    </citation>
    <scope>NUCLEOTIDE SEQUENCE [LARGE SCALE GENOMIC DNA]</scope>
    <source>
        <strain evidence="2">ATCC 42464 / BCRC 31852 / DSM 1799</strain>
    </source>
</reference>
<organism evidence="1 2">
    <name type="scientific">Thermothelomyces thermophilus (strain ATCC 42464 / BCRC 31852 / DSM 1799)</name>
    <name type="common">Sporotrichum thermophile</name>
    <dbReference type="NCBI Taxonomy" id="573729"/>
    <lineage>
        <taxon>Eukaryota</taxon>
        <taxon>Fungi</taxon>
        <taxon>Dikarya</taxon>
        <taxon>Ascomycota</taxon>
        <taxon>Pezizomycotina</taxon>
        <taxon>Sordariomycetes</taxon>
        <taxon>Sordariomycetidae</taxon>
        <taxon>Sordariales</taxon>
        <taxon>Chaetomiaceae</taxon>
        <taxon>Thermothelomyces</taxon>
    </lineage>
</organism>